<dbReference type="RefSeq" id="WP_091395197.1">
    <property type="nucleotide sequence ID" value="NZ_CP192017.1"/>
</dbReference>
<dbReference type="AlphaFoldDB" id="A0A1C4UMV2"/>
<reference evidence="3 7" key="2">
    <citation type="submission" date="2018-03" db="EMBL/GenBank/DDBJ databases">
        <title>Defining the species Micromonospora saelicesensis and Micromonospora noduli under the framework of genomics.</title>
        <authorList>
            <person name="Riesco R."/>
            <person name="Trujillo M.E."/>
        </authorList>
    </citation>
    <scope>NUCLEOTIDE SEQUENCE [LARGE SCALE GENOMIC DNA]</scope>
    <source>
        <strain evidence="3 7">PSN13</strain>
    </source>
</reference>
<proteinExistence type="predicted"/>
<dbReference type="Proteomes" id="UP000198864">
    <property type="component" value="Unassembled WGS sequence"/>
</dbReference>
<evidence type="ECO:0000313" key="3">
    <source>
        <dbReference type="EMBL" id="RAO29816.1"/>
    </source>
</evidence>
<evidence type="ECO:0000313" key="4">
    <source>
        <dbReference type="EMBL" id="SCE72962.1"/>
    </source>
</evidence>
<dbReference type="EMBL" id="PYAG01000033">
    <property type="protein sequence ID" value="RAO29816.1"/>
    <property type="molecule type" value="Genomic_DNA"/>
</dbReference>
<dbReference type="Proteomes" id="UP000249419">
    <property type="component" value="Unassembled WGS sequence"/>
</dbReference>
<reference evidence="2 6" key="3">
    <citation type="submission" date="2018-03" db="EMBL/GenBank/DDBJ databases">
        <title>Genomic framework for the identification of Micromonospora saelicesensis and Micromonospora noduli.</title>
        <authorList>
            <person name="Riesco R."/>
            <person name="Trujillo M.E."/>
        </authorList>
    </citation>
    <scope>NUCLEOTIDE SEQUENCE [LARGE SCALE GENOMIC DNA]</scope>
    <source>
        <strain evidence="2 6">GAR05</strain>
    </source>
</reference>
<evidence type="ECO:0000313" key="6">
    <source>
        <dbReference type="Proteomes" id="UP000249334"/>
    </source>
</evidence>
<evidence type="ECO:0000313" key="5">
    <source>
        <dbReference type="Proteomes" id="UP000198864"/>
    </source>
</evidence>
<accession>A0A1C4UMV2</accession>
<reference evidence="4 5" key="1">
    <citation type="submission" date="2016-06" db="EMBL/GenBank/DDBJ databases">
        <authorList>
            <person name="Kjaerup R.B."/>
            <person name="Dalgaard T.S."/>
            <person name="Juul-Madsen H.R."/>
        </authorList>
    </citation>
    <scope>NUCLEOTIDE SEQUENCE [LARGE SCALE GENOMIC DNA]</scope>
    <source>
        <strain evidence="4 5">DSM 44871</strain>
    </source>
</reference>
<evidence type="ECO:0000313" key="2">
    <source>
        <dbReference type="EMBL" id="RAO03947.1"/>
    </source>
</evidence>
<feature type="compositionally biased region" description="Basic and acidic residues" evidence="1">
    <location>
        <begin position="15"/>
        <end position="27"/>
    </location>
</feature>
<evidence type="ECO:0000313" key="7">
    <source>
        <dbReference type="Proteomes" id="UP000249419"/>
    </source>
</evidence>
<dbReference type="EMBL" id="FMCR01000001">
    <property type="protein sequence ID" value="SCE72962.1"/>
    <property type="molecule type" value="Genomic_DNA"/>
</dbReference>
<keyword evidence="6" id="KW-1185">Reference proteome</keyword>
<protein>
    <submittedName>
        <fullName evidence="4">Uncharacterized protein</fullName>
    </submittedName>
</protein>
<sequence>MAKQQISRQQQLTERTQREQDAERNQDVGDQDFGDQAASARLPDDPKAAAPRDAIGRPSTGEPV</sequence>
<organism evidence="4 5">
    <name type="scientific">Micromonospora saelicesensis</name>
    <dbReference type="NCBI Taxonomy" id="285676"/>
    <lineage>
        <taxon>Bacteria</taxon>
        <taxon>Bacillati</taxon>
        <taxon>Actinomycetota</taxon>
        <taxon>Actinomycetes</taxon>
        <taxon>Micromonosporales</taxon>
        <taxon>Micromonosporaceae</taxon>
        <taxon>Micromonospora</taxon>
    </lineage>
</organism>
<evidence type="ECO:0000256" key="1">
    <source>
        <dbReference type="SAM" id="MobiDB-lite"/>
    </source>
</evidence>
<gene>
    <name evidence="4" type="ORF">GA0070561_1196</name>
    <name evidence="2" type="ORF">GAR05_00929</name>
    <name evidence="3" type="ORF">PSN13_05015</name>
</gene>
<dbReference type="EMBL" id="PXXW01000008">
    <property type="protein sequence ID" value="RAO03947.1"/>
    <property type="molecule type" value="Genomic_DNA"/>
</dbReference>
<feature type="region of interest" description="Disordered" evidence="1">
    <location>
        <begin position="1"/>
        <end position="64"/>
    </location>
</feature>
<name>A0A1C4UMV2_9ACTN</name>
<dbReference type="Proteomes" id="UP000249334">
    <property type="component" value="Unassembled WGS sequence"/>
</dbReference>